<organism evidence="3 4">
    <name type="scientific">Listeria booriae</name>
    <dbReference type="NCBI Taxonomy" id="1552123"/>
    <lineage>
        <taxon>Bacteria</taxon>
        <taxon>Bacillati</taxon>
        <taxon>Bacillota</taxon>
        <taxon>Bacilli</taxon>
        <taxon>Bacillales</taxon>
        <taxon>Listeriaceae</taxon>
        <taxon>Listeria</taxon>
    </lineage>
</organism>
<dbReference type="SUPFAM" id="SSF53756">
    <property type="entry name" value="UDP-Glycosyltransferase/glycogen phosphorylase"/>
    <property type="match status" value="1"/>
</dbReference>
<keyword evidence="3" id="KW-0808">Transferase</keyword>
<feature type="domain" description="Glycosyltransferase subfamily 4-like N-terminal" evidence="2">
    <location>
        <begin position="23"/>
        <end position="185"/>
    </location>
</feature>
<dbReference type="RefSeq" id="WP_185549447.1">
    <property type="nucleotide sequence ID" value="NZ_JAARNA010000003.1"/>
</dbReference>
<sequence>MTEATMFKKLNILMVSDDFYPRVGGIAAHVLEISKAISQLGHNVVLLTKIYDPHQELPEEEMVDTIRVVRVRVSEKRKIRALQFMYKGRKKIKELLAKEDFQVIHWHKLIADSMITKIPFDGVKIFTNHSSTFLHWYNDGKFARLRFLLGHMDGVIAPSTELTSKIATVFPKIRTLTISNGVDTTKFYPDTEKREQMREKLGYEEDDRVVMIARRLEAKNGVLYFTQAISTMLEKDARIRILIVGSGSQERTIRDFIQEKGWEEKVTIVTGVANQDMPYYFNAADVVVLPSLMEATSIAGLEAMACGKAIVGTEVGGIPEIITPNETGLLIPAKSETAIATGVLTILEDDNTRLKMGHAALQSVQKNFAWQEIAQNTTAFYYEQLQRSI</sequence>
<dbReference type="GO" id="GO:0016757">
    <property type="term" value="F:glycosyltransferase activity"/>
    <property type="evidence" value="ECO:0007669"/>
    <property type="project" value="InterPro"/>
</dbReference>
<evidence type="ECO:0000313" key="3">
    <source>
        <dbReference type="EMBL" id="MBC2178075.1"/>
    </source>
</evidence>
<proteinExistence type="predicted"/>
<dbReference type="InterPro" id="IPR001296">
    <property type="entry name" value="Glyco_trans_1"/>
</dbReference>
<dbReference type="Pfam" id="PF00534">
    <property type="entry name" value="Glycos_transf_1"/>
    <property type="match status" value="1"/>
</dbReference>
<evidence type="ECO:0000313" key="4">
    <source>
        <dbReference type="Proteomes" id="UP000541735"/>
    </source>
</evidence>
<dbReference type="Gene3D" id="3.40.50.2000">
    <property type="entry name" value="Glycogen Phosphorylase B"/>
    <property type="match status" value="2"/>
</dbReference>
<dbReference type="CDD" id="cd03801">
    <property type="entry name" value="GT4_PimA-like"/>
    <property type="match status" value="1"/>
</dbReference>
<reference evidence="3 4" key="1">
    <citation type="submission" date="2020-03" db="EMBL/GenBank/DDBJ databases">
        <title>Soil Listeria distribution.</title>
        <authorList>
            <person name="Liao J."/>
            <person name="Wiedmann M."/>
        </authorList>
    </citation>
    <scope>NUCLEOTIDE SEQUENCE [LARGE SCALE GENOMIC DNA]</scope>
    <source>
        <strain evidence="3 4">FSL L7-0259</strain>
    </source>
</reference>
<evidence type="ECO:0000259" key="1">
    <source>
        <dbReference type="Pfam" id="PF00534"/>
    </source>
</evidence>
<feature type="domain" description="Glycosyl transferase family 1" evidence="1">
    <location>
        <begin position="194"/>
        <end position="360"/>
    </location>
</feature>
<dbReference type="PANTHER" id="PTHR45871">
    <property type="entry name" value="N-ACETYLGLUCOSAMINYL-PHOSPHATIDYLINOSITOL BIOSYNTHETIC PROTEIN"/>
    <property type="match status" value="1"/>
</dbReference>
<dbReference type="Pfam" id="PF13439">
    <property type="entry name" value="Glyco_transf_4"/>
    <property type="match status" value="1"/>
</dbReference>
<dbReference type="Proteomes" id="UP000541735">
    <property type="component" value="Unassembled WGS sequence"/>
</dbReference>
<dbReference type="PANTHER" id="PTHR45871:SF1">
    <property type="entry name" value="PHOSPHATIDYLINOSITOL N-ACETYLGLUCOSAMINYLTRANSFERASE SUBUNIT A"/>
    <property type="match status" value="1"/>
</dbReference>
<dbReference type="EMBL" id="JAARYD010000010">
    <property type="protein sequence ID" value="MBC2178075.1"/>
    <property type="molecule type" value="Genomic_DNA"/>
</dbReference>
<protein>
    <submittedName>
        <fullName evidence="3">Glycosyltransferase family 4 protein</fullName>
    </submittedName>
</protein>
<accession>A0A7X1D9U8</accession>
<name>A0A7X1D9U8_9LIST</name>
<gene>
    <name evidence="3" type="ORF">HCB27_15710</name>
</gene>
<dbReference type="InterPro" id="IPR028098">
    <property type="entry name" value="Glyco_trans_4-like_N"/>
</dbReference>
<dbReference type="AlphaFoldDB" id="A0A7X1D9U8"/>
<comment type="caution">
    <text evidence="3">The sequence shown here is derived from an EMBL/GenBank/DDBJ whole genome shotgun (WGS) entry which is preliminary data.</text>
</comment>
<evidence type="ECO:0000259" key="2">
    <source>
        <dbReference type="Pfam" id="PF13439"/>
    </source>
</evidence>